<reference evidence="11" key="1">
    <citation type="submission" date="2020-10" db="EMBL/GenBank/DDBJ databases">
        <authorList>
            <person name="Gilroy R."/>
        </authorList>
    </citation>
    <scope>NUCLEOTIDE SEQUENCE</scope>
    <source>
        <strain evidence="11">ChiW17-6978</strain>
    </source>
</reference>
<evidence type="ECO:0000256" key="4">
    <source>
        <dbReference type="ARBA" id="ARBA00011738"/>
    </source>
</evidence>
<evidence type="ECO:0000256" key="10">
    <source>
        <dbReference type="ARBA" id="ARBA00023277"/>
    </source>
</evidence>
<evidence type="ECO:0000313" key="12">
    <source>
        <dbReference type="Proteomes" id="UP000886758"/>
    </source>
</evidence>
<comment type="cofactor">
    <cofactor evidence="3">
        <name>Fe(2+)</name>
        <dbReference type="ChEBI" id="CHEBI:29033"/>
    </cofactor>
</comment>
<protein>
    <submittedName>
        <fullName evidence="11">Ribulose-phosphate 3-epimerase</fullName>
    </submittedName>
</protein>
<keyword evidence="6" id="KW-0862">Zinc</keyword>
<evidence type="ECO:0000313" key="11">
    <source>
        <dbReference type="EMBL" id="HIT49563.1"/>
    </source>
</evidence>
<evidence type="ECO:0000256" key="7">
    <source>
        <dbReference type="ARBA" id="ARBA00023004"/>
    </source>
</evidence>
<keyword evidence="5" id="KW-0479">Metal-binding</keyword>
<dbReference type="FunFam" id="3.20.20.70:FF:000191">
    <property type="entry name" value="ribulose-phosphate 3-epimerase isoform X2"/>
    <property type="match status" value="1"/>
</dbReference>
<keyword evidence="9" id="KW-0413">Isomerase</keyword>
<dbReference type="InterPro" id="IPR000056">
    <property type="entry name" value="Ribul_P_3_epim-like"/>
</dbReference>
<dbReference type="Pfam" id="PF00834">
    <property type="entry name" value="Ribul_P_3_epim"/>
    <property type="match status" value="1"/>
</dbReference>
<keyword evidence="7" id="KW-0408">Iron</keyword>
<dbReference type="NCBIfam" id="NF004076">
    <property type="entry name" value="PRK05581.1-4"/>
    <property type="match status" value="1"/>
</dbReference>
<dbReference type="GO" id="GO:0006163">
    <property type="term" value="P:purine nucleotide metabolic process"/>
    <property type="evidence" value="ECO:0007669"/>
    <property type="project" value="UniProtKB-ARBA"/>
</dbReference>
<dbReference type="PROSITE" id="PS01085">
    <property type="entry name" value="RIBUL_P_3_EPIMER_1"/>
    <property type="match status" value="1"/>
</dbReference>
<comment type="caution">
    <text evidence="11">The sequence shown here is derived from an EMBL/GenBank/DDBJ whole genome shotgun (WGS) entry which is preliminary data.</text>
</comment>
<keyword evidence="8" id="KW-0464">Manganese</keyword>
<sequence length="213" mass="23806">MKISLSILTVDFFNIEKALEELVLKTDYLHMDVMDGCFVPNLSFGPQVVSSLNRHLCLPLDTHLMVTHPKSYVEAFAKAGSRYITFHVESEDDVLSTIDEIRRFGALPGIALKPKTEIQTILPYLPLVDMVLIMSVEPGFGGQSFQRSAVYKAKQLFELKKEKNYSYLINIDGGINDQTLPLVSSYVDLAVSGSYVLNSSDPLENLLKLKSID</sequence>
<evidence type="ECO:0000256" key="3">
    <source>
        <dbReference type="ARBA" id="ARBA00001954"/>
    </source>
</evidence>
<dbReference type="Gene3D" id="3.20.20.70">
    <property type="entry name" value="Aldolase class I"/>
    <property type="match status" value="1"/>
</dbReference>
<gene>
    <name evidence="11" type="ORF">IAD46_00910</name>
</gene>
<evidence type="ECO:0000256" key="6">
    <source>
        <dbReference type="ARBA" id="ARBA00022833"/>
    </source>
</evidence>
<dbReference type="GO" id="GO:0046872">
    <property type="term" value="F:metal ion binding"/>
    <property type="evidence" value="ECO:0007669"/>
    <property type="project" value="UniProtKB-KW"/>
</dbReference>
<proteinExistence type="predicted"/>
<comment type="subunit">
    <text evidence="4">Homodimer.</text>
</comment>
<reference evidence="11" key="2">
    <citation type="journal article" date="2021" name="PeerJ">
        <title>Extensive microbial diversity within the chicken gut microbiome revealed by metagenomics and culture.</title>
        <authorList>
            <person name="Gilroy R."/>
            <person name="Ravi A."/>
            <person name="Getino M."/>
            <person name="Pursley I."/>
            <person name="Horton D.L."/>
            <person name="Alikhan N.F."/>
            <person name="Baker D."/>
            <person name="Gharbi K."/>
            <person name="Hall N."/>
            <person name="Watson M."/>
            <person name="Adriaenssens E.M."/>
            <person name="Foster-Nyarko E."/>
            <person name="Jarju S."/>
            <person name="Secka A."/>
            <person name="Antonio M."/>
            <person name="Oren A."/>
            <person name="Chaudhuri R.R."/>
            <person name="La Ragione R."/>
            <person name="Hildebrand F."/>
            <person name="Pallen M.J."/>
        </authorList>
    </citation>
    <scope>NUCLEOTIDE SEQUENCE</scope>
    <source>
        <strain evidence="11">ChiW17-6978</strain>
    </source>
</reference>
<evidence type="ECO:0000256" key="2">
    <source>
        <dbReference type="ARBA" id="ARBA00001947"/>
    </source>
</evidence>
<dbReference type="GO" id="GO:0006091">
    <property type="term" value="P:generation of precursor metabolites and energy"/>
    <property type="evidence" value="ECO:0007669"/>
    <property type="project" value="UniProtKB-ARBA"/>
</dbReference>
<dbReference type="Proteomes" id="UP000886758">
    <property type="component" value="Unassembled WGS sequence"/>
</dbReference>
<accession>A0A9D1KJ81</accession>
<keyword evidence="10" id="KW-0119">Carbohydrate metabolism</keyword>
<dbReference type="SUPFAM" id="SSF51366">
    <property type="entry name" value="Ribulose-phoshate binding barrel"/>
    <property type="match status" value="1"/>
</dbReference>
<name>A0A9D1KJ81_9MOLU</name>
<dbReference type="GO" id="GO:0005975">
    <property type="term" value="P:carbohydrate metabolic process"/>
    <property type="evidence" value="ECO:0007669"/>
    <property type="project" value="InterPro"/>
</dbReference>
<comment type="cofactor">
    <cofactor evidence="2">
        <name>Zn(2+)</name>
        <dbReference type="ChEBI" id="CHEBI:29105"/>
    </cofactor>
</comment>
<dbReference type="EMBL" id="DVLF01000032">
    <property type="protein sequence ID" value="HIT49563.1"/>
    <property type="molecule type" value="Genomic_DNA"/>
</dbReference>
<evidence type="ECO:0000256" key="8">
    <source>
        <dbReference type="ARBA" id="ARBA00023211"/>
    </source>
</evidence>
<organism evidence="11 12">
    <name type="scientific">Candidatus Pelethenecus faecipullorum</name>
    <dbReference type="NCBI Taxonomy" id="2840900"/>
    <lineage>
        <taxon>Bacteria</taxon>
        <taxon>Bacillati</taxon>
        <taxon>Mycoplasmatota</taxon>
        <taxon>Mollicutes</taxon>
        <taxon>Candidatus Pelethenecus</taxon>
    </lineage>
</organism>
<dbReference type="GO" id="GO:0046496">
    <property type="term" value="P:nicotinamide nucleotide metabolic process"/>
    <property type="evidence" value="ECO:0007669"/>
    <property type="project" value="UniProtKB-ARBA"/>
</dbReference>
<dbReference type="CDD" id="cd00429">
    <property type="entry name" value="RPE"/>
    <property type="match status" value="1"/>
</dbReference>
<dbReference type="InterPro" id="IPR011060">
    <property type="entry name" value="RibuloseP-bd_barrel"/>
</dbReference>
<dbReference type="GO" id="GO:0016857">
    <property type="term" value="F:racemase and epimerase activity, acting on carbohydrates and derivatives"/>
    <property type="evidence" value="ECO:0007669"/>
    <property type="project" value="InterPro"/>
</dbReference>
<evidence type="ECO:0000256" key="1">
    <source>
        <dbReference type="ARBA" id="ARBA00001936"/>
    </source>
</evidence>
<evidence type="ECO:0000256" key="9">
    <source>
        <dbReference type="ARBA" id="ARBA00023235"/>
    </source>
</evidence>
<comment type="cofactor">
    <cofactor evidence="1">
        <name>Mn(2+)</name>
        <dbReference type="ChEBI" id="CHEBI:29035"/>
    </cofactor>
</comment>
<dbReference type="PANTHER" id="PTHR11749">
    <property type="entry name" value="RIBULOSE-5-PHOSPHATE-3-EPIMERASE"/>
    <property type="match status" value="1"/>
</dbReference>
<dbReference type="AlphaFoldDB" id="A0A9D1KJ81"/>
<evidence type="ECO:0000256" key="5">
    <source>
        <dbReference type="ARBA" id="ARBA00022723"/>
    </source>
</evidence>
<dbReference type="InterPro" id="IPR013785">
    <property type="entry name" value="Aldolase_TIM"/>
</dbReference>
<dbReference type="GO" id="GO:1901135">
    <property type="term" value="P:carbohydrate derivative metabolic process"/>
    <property type="evidence" value="ECO:0007669"/>
    <property type="project" value="UniProtKB-ARBA"/>
</dbReference>